<comment type="pathway">
    <text evidence="1">Cofactor biosynthesis; adenosylcobalamin biosynthesis.</text>
</comment>
<dbReference type="Proteomes" id="UP001523401">
    <property type="component" value="Unassembled WGS sequence"/>
</dbReference>
<evidence type="ECO:0000256" key="3">
    <source>
        <dbReference type="ARBA" id="ARBA00023002"/>
    </source>
</evidence>
<dbReference type="PANTHER" id="PTHR36925">
    <property type="entry name" value="COBALT-PRECORRIN-6A REDUCTASE"/>
    <property type="match status" value="1"/>
</dbReference>
<comment type="caution">
    <text evidence="4">The sequence shown here is derived from an EMBL/GenBank/DDBJ whole genome shotgun (WGS) entry which is preliminary data.</text>
</comment>
<accession>A0ABT1CK14</accession>
<evidence type="ECO:0000256" key="1">
    <source>
        <dbReference type="ARBA" id="ARBA00004953"/>
    </source>
</evidence>
<dbReference type="RefSeq" id="WP_252849613.1">
    <property type="nucleotide sequence ID" value="NZ_BAPW01000004.1"/>
</dbReference>
<evidence type="ECO:0000313" key="5">
    <source>
        <dbReference type="Proteomes" id="UP001523401"/>
    </source>
</evidence>
<sequence length="253" mass="27249">MHILILGGTSEARQLCCALESLGLDHITFSLAGVTASALPVPAKTRSGGFGGIEGLATWLERTGIDLVIDATHPFAAQMSHHAVAATKRLAIPLIRLVRPPWRAGPGGLWRHVPAIDAVPHALGPAPRRVFLTTGRKDLDPFINTPHHYLLRSIDPPTGPLPRGASLLLGRGPFTLEDELSLFREHRIDCLVTKNAGASATAPKLEAARQLGVDVIMVDRPVLPPAEECETLETALNWVRDFRRRLQGSGDAP</sequence>
<dbReference type="PANTHER" id="PTHR36925:SF1">
    <property type="entry name" value="COBALT-PRECORRIN-6A REDUCTASE"/>
    <property type="match status" value="1"/>
</dbReference>
<dbReference type="NCBIfam" id="TIGR00715">
    <property type="entry name" value="precor6x_red"/>
    <property type="match status" value="1"/>
</dbReference>
<dbReference type="InterPro" id="IPR003723">
    <property type="entry name" value="Precorrin-6x_reduct"/>
</dbReference>
<dbReference type="EMBL" id="JAMXQU010000008">
    <property type="protein sequence ID" value="MCO6160543.1"/>
    <property type="molecule type" value="Genomic_DNA"/>
</dbReference>
<keyword evidence="3 4" id="KW-0560">Oxidoreductase</keyword>
<dbReference type="NCBIfam" id="NF005968">
    <property type="entry name" value="PRK08057.1-2"/>
    <property type="match status" value="1"/>
</dbReference>
<dbReference type="PROSITE" id="PS51014">
    <property type="entry name" value="COBK_CBIJ"/>
    <property type="match status" value="1"/>
</dbReference>
<organism evidence="4 5">
    <name type="scientific">Asaia lannensis NBRC 102526</name>
    <dbReference type="NCBI Taxonomy" id="1307926"/>
    <lineage>
        <taxon>Bacteria</taxon>
        <taxon>Pseudomonadati</taxon>
        <taxon>Pseudomonadota</taxon>
        <taxon>Alphaproteobacteria</taxon>
        <taxon>Acetobacterales</taxon>
        <taxon>Acetobacteraceae</taxon>
        <taxon>Asaia</taxon>
    </lineage>
</organism>
<keyword evidence="5" id="KW-1185">Reference proteome</keyword>
<evidence type="ECO:0000313" key="4">
    <source>
        <dbReference type="EMBL" id="MCO6160543.1"/>
    </source>
</evidence>
<evidence type="ECO:0000256" key="2">
    <source>
        <dbReference type="ARBA" id="ARBA00022573"/>
    </source>
</evidence>
<name>A0ABT1CK14_9PROT</name>
<protein>
    <submittedName>
        <fullName evidence="4">Cobalt-precorrin-6A reductase</fullName>
        <ecNumber evidence="4">1.3.1.106</ecNumber>
    </submittedName>
</protein>
<dbReference type="Pfam" id="PF02571">
    <property type="entry name" value="CbiJ"/>
    <property type="match status" value="1"/>
</dbReference>
<dbReference type="EC" id="1.3.1.106" evidence="4"/>
<keyword evidence="2" id="KW-0169">Cobalamin biosynthesis</keyword>
<gene>
    <name evidence="4" type="ORF">NF685_10935</name>
</gene>
<reference evidence="4 5" key="1">
    <citation type="submission" date="2022-06" db="EMBL/GenBank/DDBJ databases">
        <title>Whole-genome of Asaia lannensis strain LMG 27011T.</title>
        <authorList>
            <person name="Sombolestani A."/>
        </authorList>
    </citation>
    <scope>NUCLEOTIDE SEQUENCE [LARGE SCALE GENOMIC DNA]</scope>
    <source>
        <strain evidence="4 5">NBRC 102526</strain>
    </source>
</reference>
<dbReference type="GO" id="GO:0016491">
    <property type="term" value="F:oxidoreductase activity"/>
    <property type="evidence" value="ECO:0007669"/>
    <property type="project" value="UniProtKB-KW"/>
</dbReference>
<proteinExistence type="predicted"/>